<feature type="region of interest" description="Disordered" evidence="1">
    <location>
        <begin position="303"/>
        <end position="361"/>
    </location>
</feature>
<evidence type="ECO:0000256" key="2">
    <source>
        <dbReference type="SAM" id="Phobius"/>
    </source>
</evidence>
<keyword evidence="4" id="KW-1185">Reference proteome</keyword>
<evidence type="ECO:0000313" key="4">
    <source>
        <dbReference type="Proteomes" id="UP001596540"/>
    </source>
</evidence>
<feature type="region of interest" description="Disordered" evidence="1">
    <location>
        <begin position="86"/>
        <end position="169"/>
    </location>
</feature>
<name>A0ABW2KDX1_9ACTN</name>
<evidence type="ECO:0000313" key="3">
    <source>
        <dbReference type="EMBL" id="MFC7327255.1"/>
    </source>
</evidence>
<keyword evidence="2" id="KW-1133">Transmembrane helix</keyword>
<feature type="compositionally biased region" description="Low complexity" evidence="1">
    <location>
        <begin position="310"/>
        <end position="320"/>
    </location>
</feature>
<evidence type="ECO:0000256" key="1">
    <source>
        <dbReference type="SAM" id="MobiDB-lite"/>
    </source>
</evidence>
<reference evidence="4" key="1">
    <citation type="journal article" date="2019" name="Int. J. Syst. Evol. Microbiol.">
        <title>The Global Catalogue of Microorganisms (GCM) 10K type strain sequencing project: providing services to taxonomists for standard genome sequencing and annotation.</title>
        <authorList>
            <consortium name="The Broad Institute Genomics Platform"/>
            <consortium name="The Broad Institute Genome Sequencing Center for Infectious Disease"/>
            <person name="Wu L."/>
            <person name="Ma J."/>
        </authorList>
    </citation>
    <scope>NUCLEOTIDE SEQUENCE [LARGE SCALE GENOMIC DNA]</scope>
    <source>
        <strain evidence="4">CGMCC 4.7382</strain>
    </source>
</reference>
<feature type="compositionally biased region" description="Pro residues" evidence="1">
    <location>
        <begin position="111"/>
        <end position="124"/>
    </location>
</feature>
<comment type="caution">
    <text evidence="3">The sequence shown here is derived from an EMBL/GenBank/DDBJ whole genome shotgun (WGS) entry which is preliminary data.</text>
</comment>
<feature type="transmembrane region" description="Helical" evidence="2">
    <location>
        <begin position="6"/>
        <end position="27"/>
    </location>
</feature>
<feature type="compositionally biased region" description="Low complexity" evidence="1">
    <location>
        <begin position="86"/>
        <end position="100"/>
    </location>
</feature>
<organism evidence="3 4">
    <name type="scientific">Marinactinospora rubrisoli</name>
    <dbReference type="NCBI Taxonomy" id="2715399"/>
    <lineage>
        <taxon>Bacteria</taxon>
        <taxon>Bacillati</taxon>
        <taxon>Actinomycetota</taxon>
        <taxon>Actinomycetes</taxon>
        <taxon>Streptosporangiales</taxon>
        <taxon>Nocardiopsidaceae</taxon>
        <taxon>Marinactinospora</taxon>
    </lineage>
</organism>
<gene>
    <name evidence="3" type="ORF">ACFQRF_05820</name>
</gene>
<proteinExistence type="predicted"/>
<dbReference type="RefSeq" id="WP_379869464.1">
    <property type="nucleotide sequence ID" value="NZ_JBHTBH010000002.1"/>
</dbReference>
<accession>A0ABW2KDX1</accession>
<keyword evidence="2" id="KW-0472">Membrane</keyword>
<dbReference type="EMBL" id="JBHTBH010000002">
    <property type="protein sequence ID" value="MFC7327255.1"/>
    <property type="molecule type" value="Genomic_DNA"/>
</dbReference>
<sequence length="361" mass="37230">MEIAELVLEYVRVLVWPVVVLVLAFLLRDRLRELLTRLTSAEALGARAEFAVSAALADEAIEGLARAEADETDLWDLIDAVSGDDAGAAGTGTATALGGPKPEPVRRRRTPPPPVPVPPPPFVAAPPSREAPGADGGGDGPAAAPPDGEPVGAGPVPPPPRPVPEARWTRSRVTAALNVLDKTDAELRRIAATGTDDPTRRILAACGVLEGGAALITDALVGSRFAFASAETEPLTETAKLLALLPGPSAAHRGALSEFRRQLARQAATALTGSFTPSVSDAASFVRRLRQLLGYVRSEIPSFGSPGSDVGRSPGSSAAPPAAPGGGAVPPGAEGPRAGDTRPSVARPRLRRRRGGSRLRR</sequence>
<feature type="compositionally biased region" description="Low complexity" evidence="1">
    <location>
        <begin position="330"/>
        <end position="347"/>
    </location>
</feature>
<feature type="compositionally biased region" description="Basic residues" evidence="1">
    <location>
        <begin position="348"/>
        <end position="361"/>
    </location>
</feature>
<dbReference type="Proteomes" id="UP001596540">
    <property type="component" value="Unassembled WGS sequence"/>
</dbReference>
<protein>
    <submittedName>
        <fullName evidence="3">Uncharacterized protein</fullName>
    </submittedName>
</protein>
<keyword evidence="2" id="KW-0812">Transmembrane</keyword>